<dbReference type="Proteomes" id="UP000070371">
    <property type="component" value="Chromosome"/>
</dbReference>
<evidence type="ECO:0000313" key="2">
    <source>
        <dbReference type="Proteomes" id="UP000070371"/>
    </source>
</evidence>
<dbReference type="AlphaFoldDB" id="A0A126V0Q3"/>
<gene>
    <name evidence="1" type="ORF">RC74_09925</name>
</gene>
<dbReference type="STRING" id="1579316.RC74_09925"/>
<keyword evidence="2" id="KW-1185">Reference proteome</keyword>
<organism evidence="1 2">
    <name type="scientific">Falsihalocynthiibacter arcticus</name>
    <dbReference type="NCBI Taxonomy" id="1579316"/>
    <lineage>
        <taxon>Bacteria</taxon>
        <taxon>Pseudomonadati</taxon>
        <taxon>Pseudomonadota</taxon>
        <taxon>Alphaproteobacteria</taxon>
        <taxon>Rhodobacterales</taxon>
        <taxon>Roseobacteraceae</taxon>
        <taxon>Falsihalocynthiibacter</taxon>
    </lineage>
</organism>
<dbReference type="EMBL" id="CP014327">
    <property type="protein sequence ID" value="AML51535.1"/>
    <property type="molecule type" value="Genomic_DNA"/>
</dbReference>
<dbReference type="KEGG" id="hat:RC74_09925"/>
<evidence type="ECO:0000313" key="1">
    <source>
        <dbReference type="EMBL" id="AML51535.1"/>
    </source>
</evidence>
<sequence>MAASGIQYRLRRGGQPAPANQSFGDRIFVASREGDHFDIWEHAVFDVDRRNVACVIGVDEEDAAAVPEVLAVFFAGFDVQFQSLSSHCLILTLSVSMNMTKAGTKGMSAGKLPREECAGAGEFSC</sequence>
<reference evidence="1 2" key="1">
    <citation type="submission" date="2016-02" db="EMBL/GenBank/DDBJ databases">
        <title>Complete genome sequence of Halocynthiibacter arcticus PAMC 20958t from arctic marine sediment.</title>
        <authorList>
            <person name="Lee Y.M."/>
            <person name="Baek K."/>
            <person name="Lee H.K."/>
            <person name="Shin S.C."/>
        </authorList>
    </citation>
    <scope>NUCLEOTIDE SEQUENCE [LARGE SCALE GENOMIC DNA]</scope>
    <source>
        <strain evidence="1">PAMC 20958</strain>
    </source>
</reference>
<name>A0A126V0Q3_9RHOB</name>
<accession>A0A126V0Q3</accession>
<proteinExistence type="predicted"/>
<protein>
    <submittedName>
        <fullName evidence="1">Uncharacterized protein</fullName>
    </submittedName>
</protein>